<evidence type="ECO:0000259" key="6">
    <source>
        <dbReference type="Pfam" id="PF01761"/>
    </source>
</evidence>
<dbReference type="SUPFAM" id="SSF56796">
    <property type="entry name" value="Dehydroquinate synthase-like"/>
    <property type="match status" value="1"/>
</dbReference>
<comment type="cofactor">
    <cofactor evidence="1">
        <name>NAD(+)</name>
        <dbReference type="ChEBI" id="CHEBI:57540"/>
    </cofactor>
</comment>
<keyword evidence="3" id="KW-0520">NAD</keyword>
<evidence type="ECO:0000256" key="1">
    <source>
        <dbReference type="ARBA" id="ARBA00001911"/>
    </source>
</evidence>
<dbReference type="Pfam" id="PF01761">
    <property type="entry name" value="DHQ_synthase"/>
    <property type="match status" value="1"/>
</dbReference>
<dbReference type="PANTHER" id="PTHR43622:SF7">
    <property type="entry name" value="3-DEHYDROQUINATE SYNTHASE, CHLOROPLASTIC"/>
    <property type="match status" value="1"/>
</dbReference>
<evidence type="ECO:0000256" key="4">
    <source>
        <dbReference type="ARBA" id="ARBA00023141"/>
    </source>
</evidence>
<dbReference type="EC" id="4.2.3.4" evidence="8"/>
<dbReference type="NCBIfam" id="NF004852">
    <property type="entry name" value="PRK06203.1"/>
    <property type="match status" value="1"/>
</dbReference>
<feature type="domain" description="3-dehydroquinate synthase N-terminal" evidence="6">
    <location>
        <begin position="87"/>
        <end position="199"/>
    </location>
</feature>
<keyword evidence="9" id="KW-1185">Reference proteome</keyword>
<protein>
    <submittedName>
        <fullName evidence="8">3-dehydroquinate synthase</fullName>
        <ecNumber evidence="8">4.2.3.4</ecNumber>
    </submittedName>
</protein>
<comment type="caution">
    <text evidence="8">The sequence shown here is derived from an EMBL/GenBank/DDBJ whole genome shotgun (WGS) entry which is preliminary data.</text>
</comment>
<evidence type="ECO:0000313" key="9">
    <source>
        <dbReference type="Proteomes" id="UP001250656"/>
    </source>
</evidence>
<organism evidence="8 9">
    <name type="scientific">Pricia mediterranea</name>
    <dbReference type="NCBI Taxonomy" id="3076079"/>
    <lineage>
        <taxon>Bacteria</taxon>
        <taxon>Pseudomonadati</taxon>
        <taxon>Bacteroidota</taxon>
        <taxon>Flavobacteriia</taxon>
        <taxon>Flavobacteriales</taxon>
        <taxon>Flavobacteriaceae</taxon>
        <taxon>Pricia</taxon>
    </lineage>
</organism>
<gene>
    <name evidence="8" type="ORF">RQM65_01320</name>
</gene>
<reference evidence="8 9" key="1">
    <citation type="submission" date="2023-09" db="EMBL/GenBank/DDBJ databases">
        <title>Novel taxa isolated from Blanes Bay.</title>
        <authorList>
            <person name="Rey-Velasco X."/>
            <person name="Lucena T."/>
        </authorList>
    </citation>
    <scope>NUCLEOTIDE SEQUENCE [LARGE SCALE GENOMIC DNA]</scope>
    <source>
        <strain evidence="8 9">S334</strain>
    </source>
</reference>
<dbReference type="Gene3D" id="3.40.50.1970">
    <property type="match status" value="1"/>
</dbReference>
<keyword evidence="4" id="KW-0057">Aromatic amino acid biosynthesis</keyword>
<sequence length="392" mass="43924">MFKSIEQDFQVNYRYKLHFTVNLFGTGNTLLRDVFKEYGLHESSESGPFKVLFVVDDGVAEAHPRLLDRIDTYCEEYPTYLDRVETIVVQGGERTKNDSANVTEILSAINEKAICRHSFVVAVGGGAVIDMTGYAAAIAHRGVKLIRVPTTVLSQNDAAVGVKNGINAFGKKNFLGTFAPPFAIINDIEFLKTLEQRDWIAGIAEALKVALIKDADFFAYLEGNARKLRERDDEAMQYTIYKCAEMHMQHIAQGGDPFESGSSRPLDFGHWAAHKLEHMTDYRLRHGEAVAMGIVLDVTYAHLMELITDVDLDRIVRVFQAIGFNLELPIDTESEIKRLLNGIEEFREHLGGQLTITLISGIGKKHDVHEIDNDLMVEALHQVKEIANSKTI</sequence>
<dbReference type="Gene3D" id="1.20.1090.10">
    <property type="entry name" value="Dehydroquinate synthase-like - alpha domain"/>
    <property type="match status" value="1"/>
</dbReference>
<evidence type="ECO:0000259" key="7">
    <source>
        <dbReference type="Pfam" id="PF24621"/>
    </source>
</evidence>
<dbReference type="Pfam" id="PF24621">
    <property type="entry name" value="DHQS_C"/>
    <property type="match status" value="1"/>
</dbReference>
<proteinExistence type="predicted"/>
<dbReference type="InterPro" id="IPR030960">
    <property type="entry name" value="DHQS/DOIS_N"/>
</dbReference>
<dbReference type="InterPro" id="IPR056179">
    <property type="entry name" value="DHQS_C"/>
</dbReference>
<dbReference type="GO" id="GO:0003856">
    <property type="term" value="F:3-dehydroquinate synthase activity"/>
    <property type="evidence" value="ECO:0007669"/>
    <property type="project" value="UniProtKB-EC"/>
</dbReference>
<evidence type="ECO:0000256" key="5">
    <source>
        <dbReference type="ARBA" id="ARBA00023239"/>
    </source>
</evidence>
<evidence type="ECO:0000256" key="3">
    <source>
        <dbReference type="ARBA" id="ARBA00023027"/>
    </source>
</evidence>
<keyword evidence="2" id="KW-0028">Amino-acid biosynthesis</keyword>
<name>A0ABU3L0P4_9FLAO</name>
<evidence type="ECO:0000313" key="8">
    <source>
        <dbReference type="EMBL" id="MDT7827301.1"/>
    </source>
</evidence>
<dbReference type="Proteomes" id="UP001250656">
    <property type="component" value="Unassembled WGS sequence"/>
</dbReference>
<dbReference type="EMBL" id="JAVTTP010000001">
    <property type="protein sequence ID" value="MDT7827301.1"/>
    <property type="molecule type" value="Genomic_DNA"/>
</dbReference>
<keyword evidence="5 8" id="KW-0456">Lyase</keyword>
<dbReference type="CDD" id="cd08198">
    <property type="entry name" value="DHQS-like"/>
    <property type="match status" value="1"/>
</dbReference>
<feature type="domain" description="3-dehydroquinate synthase C-terminal" evidence="7">
    <location>
        <begin position="202"/>
        <end position="336"/>
    </location>
</feature>
<accession>A0ABU3L0P4</accession>
<evidence type="ECO:0000256" key="2">
    <source>
        <dbReference type="ARBA" id="ARBA00022605"/>
    </source>
</evidence>
<dbReference type="PANTHER" id="PTHR43622">
    <property type="entry name" value="3-DEHYDROQUINATE SYNTHASE"/>
    <property type="match status" value="1"/>
</dbReference>
<dbReference type="InterPro" id="IPR050071">
    <property type="entry name" value="Dehydroquinate_synthase"/>
</dbReference>
<dbReference type="RefSeq" id="WP_314012160.1">
    <property type="nucleotide sequence ID" value="NZ_JAVTTP010000001.1"/>
</dbReference>